<dbReference type="Pfam" id="PF01842">
    <property type="entry name" value="ACT"/>
    <property type="match status" value="1"/>
</dbReference>
<dbReference type="InterPro" id="IPR004642">
    <property type="entry name" value="Ser_deHydtase_asu"/>
</dbReference>
<evidence type="ECO:0000259" key="12">
    <source>
        <dbReference type="PROSITE" id="PS51671"/>
    </source>
</evidence>
<proteinExistence type="inferred from homology"/>
<dbReference type="PANTHER" id="PTHR30182">
    <property type="entry name" value="L-SERINE DEHYDRATASE"/>
    <property type="match status" value="1"/>
</dbReference>
<evidence type="ECO:0000313" key="13">
    <source>
        <dbReference type="EMBL" id="CUO50223.1"/>
    </source>
</evidence>
<evidence type="ECO:0000256" key="3">
    <source>
        <dbReference type="ARBA" id="ARBA00008636"/>
    </source>
</evidence>
<evidence type="ECO:0000256" key="5">
    <source>
        <dbReference type="ARBA" id="ARBA00022485"/>
    </source>
</evidence>
<dbReference type="PROSITE" id="PS51671">
    <property type="entry name" value="ACT"/>
    <property type="match status" value="1"/>
</dbReference>
<evidence type="ECO:0000256" key="9">
    <source>
        <dbReference type="ARBA" id="ARBA00023239"/>
    </source>
</evidence>
<dbReference type="Gene3D" id="3.30.70.260">
    <property type="match status" value="1"/>
</dbReference>
<dbReference type="EC" id="4.3.1.17" evidence="11"/>
<dbReference type="Proteomes" id="UP000095468">
    <property type="component" value="Unassembled WGS sequence"/>
</dbReference>
<keyword evidence="9 11" id="KW-0456">Lyase</keyword>
<dbReference type="PANTHER" id="PTHR30182:SF1">
    <property type="entry name" value="L-SERINE DEHYDRATASE 1"/>
    <property type="match status" value="1"/>
</dbReference>
<comment type="pathway">
    <text evidence="2">Carbohydrate biosynthesis; gluconeogenesis.</text>
</comment>
<dbReference type="GO" id="GO:0003941">
    <property type="term" value="F:L-serine ammonia-lyase activity"/>
    <property type="evidence" value="ECO:0007669"/>
    <property type="project" value="UniProtKB-UniRule"/>
</dbReference>
<comment type="catalytic activity">
    <reaction evidence="10 11">
        <text>L-serine = pyruvate + NH4(+)</text>
        <dbReference type="Rhea" id="RHEA:19169"/>
        <dbReference type="ChEBI" id="CHEBI:15361"/>
        <dbReference type="ChEBI" id="CHEBI:28938"/>
        <dbReference type="ChEBI" id="CHEBI:33384"/>
        <dbReference type="EC" id="4.3.1.17"/>
    </reaction>
</comment>
<dbReference type="Pfam" id="PF03315">
    <property type="entry name" value="SDH_beta"/>
    <property type="match status" value="1"/>
</dbReference>
<dbReference type="RefSeq" id="WP_055287360.1">
    <property type="nucleotide sequence ID" value="NZ_CYYP01000017.1"/>
</dbReference>
<dbReference type="Pfam" id="PF03313">
    <property type="entry name" value="SDH_alpha"/>
    <property type="match status" value="1"/>
</dbReference>
<keyword evidence="4 11" id="KW-0312">Gluconeogenesis</keyword>
<evidence type="ECO:0000256" key="6">
    <source>
        <dbReference type="ARBA" id="ARBA00022723"/>
    </source>
</evidence>
<dbReference type="InterPro" id="IPR029009">
    <property type="entry name" value="ASB_dom_sf"/>
</dbReference>
<accession>A0A174FJ67</accession>
<dbReference type="GO" id="GO:0006094">
    <property type="term" value="P:gluconeogenesis"/>
    <property type="evidence" value="ECO:0007669"/>
    <property type="project" value="UniProtKB-KW"/>
</dbReference>
<evidence type="ECO:0000256" key="4">
    <source>
        <dbReference type="ARBA" id="ARBA00022432"/>
    </source>
</evidence>
<comment type="cofactor">
    <cofactor evidence="1 11">
        <name>[4Fe-4S] cluster</name>
        <dbReference type="ChEBI" id="CHEBI:49883"/>
    </cofactor>
</comment>
<organism evidence="13 14">
    <name type="scientific">Collinsella aerofaciens</name>
    <dbReference type="NCBI Taxonomy" id="74426"/>
    <lineage>
        <taxon>Bacteria</taxon>
        <taxon>Bacillati</taxon>
        <taxon>Actinomycetota</taxon>
        <taxon>Coriobacteriia</taxon>
        <taxon>Coriobacteriales</taxon>
        <taxon>Coriobacteriaceae</taxon>
        <taxon>Collinsella</taxon>
    </lineage>
</organism>
<keyword evidence="8 11" id="KW-0411">Iron-sulfur</keyword>
<dbReference type="InterPro" id="IPR005131">
    <property type="entry name" value="Ser_deHydtase_bsu"/>
</dbReference>
<keyword evidence="7 11" id="KW-0408">Iron</keyword>
<keyword evidence="6 11" id="KW-0479">Metal-binding</keyword>
<dbReference type="NCBIfam" id="TIGR00718">
    <property type="entry name" value="sda_alpha"/>
    <property type="match status" value="1"/>
</dbReference>
<dbReference type="SUPFAM" id="SSF143548">
    <property type="entry name" value="Serine metabolism enzymes domain"/>
    <property type="match status" value="1"/>
</dbReference>
<dbReference type="GO" id="GO:0051539">
    <property type="term" value="F:4 iron, 4 sulfur cluster binding"/>
    <property type="evidence" value="ECO:0007669"/>
    <property type="project" value="UniProtKB-UniRule"/>
</dbReference>
<evidence type="ECO:0000256" key="11">
    <source>
        <dbReference type="RuleBase" id="RU366059"/>
    </source>
</evidence>
<feature type="domain" description="ACT" evidence="12">
    <location>
        <begin position="157"/>
        <end position="234"/>
    </location>
</feature>
<dbReference type="AlphaFoldDB" id="A0A174FJ67"/>
<evidence type="ECO:0000256" key="8">
    <source>
        <dbReference type="ARBA" id="ARBA00023014"/>
    </source>
</evidence>
<dbReference type="InterPro" id="IPR045865">
    <property type="entry name" value="ACT-like_dom_sf"/>
</dbReference>
<dbReference type="SUPFAM" id="SSF55021">
    <property type="entry name" value="ACT-like"/>
    <property type="match status" value="1"/>
</dbReference>
<dbReference type="Gene3D" id="3.30.1330.90">
    <property type="entry name" value="D-3-phosphoglycerate dehydrogenase, domain 3"/>
    <property type="match status" value="1"/>
</dbReference>
<reference evidence="13 14" key="1">
    <citation type="submission" date="2015-09" db="EMBL/GenBank/DDBJ databases">
        <authorList>
            <consortium name="Pathogen Informatics"/>
        </authorList>
    </citation>
    <scope>NUCLEOTIDE SEQUENCE [LARGE SCALE GENOMIC DNA]</scope>
    <source>
        <strain evidence="13 14">2789STDY5608823</strain>
    </source>
</reference>
<dbReference type="InterPro" id="IPR051318">
    <property type="entry name" value="Fe-S_L-Ser"/>
</dbReference>
<dbReference type="NCBIfam" id="TIGR00719">
    <property type="entry name" value="sda_beta"/>
    <property type="match status" value="1"/>
</dbReference>
<evidence type="ECO:0000313" key="14">
    <source>
        <dbReference type="Proteomes" id="UP000095468"/>
    </source>
</evidence>
<sequence>MAGKPQTLATTSAFEILGPVMVGPSSSHTAGALRCAQVAASLLEGRITKVTFGLWNSFAHTYRGHGTDRALVAGILGLDTDDENIKQAFDLAREQGLEYHFDIKGDDASIHPNTVDIDMVDDTGATAQVRGESLGGGKMRISRINGVGVDISGMYPTLFVAHKDVPGVLAALTNLLAYAHVNIAFCRTYRTEVGGQAYSVFETDGASDDTVVPMLRKLDNVDYATFIELPGSASSLSPGVSAKEIFDDGEQLLDACEELGLSIGAIMAVREARLTGEAHAVAAMRRVLDVMREETTAPIANPQRSLGGLIGGEAKLVDATGRNDLSTSLMGAVQTDAVARAMAVLERSATMGVIVAAPTAGSAGVVPGCVLALADRLQLDDEQVMDALYCAAAIGLNLTTSACVAGAEGGCQAEVGSAAAMAAAALVQMLGGTPEQALDASSIALSNLLGLVCDPVGGLVEVPCQNRNAIGVAAAFSSAQLALAGIKSLVPFDQMAHVMLSVGHALPATLRETAKGGIAQAPAALSACAKCGVCG</sequence>
<comment type="similarity">
    <text evidence="3 11">Belongs to the iron-sulfur dependent L-serine dehydratase family.</text>
</comment>
<evidence type="ECO:0000256" key="1">
    <source>
        <dbReference type="ARBA" id="ARBA00001966"/>
    </source>
</evidence>
<protein>
    <recommendedName>
        <fullName evidence="11">L-serine dehydratase</fullName>
        <ecNumber evidence="11">4.3.1.17</ecNumber>
    </recommendedName>
</protein>
<evidence type="ECO:0000256" key="2">
    <source>
        <dbReference type="ARBA" id="ARBA00004742"/>
    </source>
</evidence>
<gene>
    <name evidence="13" type="primary">sdhA</name>
    <name evidence="13" type="ORF">ERS852381_01717</name>
</gene>
<dbReference type="InterPro" id="IPR004643">
    <property type="entry name" value="Fe-S_L-Ser_bsu"/>
</dbReference>
<name>A0A174FJ67_9ACTN</name>
<dbReference type="InterPro" id="IPR005130">
    <property type="entry name" value="Ser_deHydtase-like_asu"/>
</dbReference>
<keyword evidence="5 11" id="KW-0004">4Fe-4S</keyword>
<dbReference type="InterPro" id="IPR002912">
    <property type="entry name" value="ACT_dom"/>
</dbReference>
<evidence type="ECO:0000256" key="7">
    <source>
        <dbReference type="ARBA" id="ARBA00023004"/>
    </source>
</evidence>
<dbReference type="CDD" id="cd04903">
    <property type="entry name" value="ACT_LSD"/>
    <property type="match status" value="1"/>
</dbReference>
<evidence type="ECO:0000256" key="10">
    <source>
        <dbReference type="ARBA" id="ARBA00049406"/>
    </source>
</evidence>
<dbReference type="EMBL" id="CYYP01000017">
    <property type="protein sequence ID" value="CUO50223.1"/>
    <property type="molecule type" value="Genomic_DNA"/>
</dbReference>
<dbReference type="GO" id="GO:0046872">
    <property type="term" value="F:metal ion binding"/>
    <property type="evidence" value="ECO:0007669"/>
    <property type="project" value="UniProtKB-KW"/>
</dbReference>